<dbReference type="AlphaFoldDB" id="A0A679J6G4"/>
<dbReference type="CDD" id="cd00156">
    <property type="entry name" value="REC"/>
    <property type="match status" value="1"/>
</dbReference>
<dbReference type="InterPro" id="IPR001789">
    <property type="entry name" value="Sig_transdc_resp-reg_receiver"/>
</dbReference>
<dbReference type="EMBL" id="LR743507">
    <property type="protein sequence ID" value="CAA2104091.1"/>
    <property type="molecule type" value="Genomic_DNA"/>
</dbReference>
<feature type="modified residue" description="4-aspartylphosphate" evidence="1">
    <location>
        <position position="57"/>
    </location>
</feature>
<organism evidence="3">
    <name type="scientific">Variovorax paradoxus</name>
    <dbReference type="NCBI Taxonomy" id="34073"/>
    <lineage>
        <taxon>Bacteria</taxon>
        <taxon>Pseudomonadati</taxon>
        <taxon>Pseudomonadota</taxon>
        <taxon>Betaproteobacteria</taxon>
        <taxon>Burkholderiales</taxon>
        <taxon>Comamonadaceae</taxon>
        <taxon>Variovorax</taxon>
    </lineage>
</organism>
<dbReference type="RefSeq" id="WP_339090226.1">
    <property type="nucleotide sequence ID" value="NZ_LR743507.1"/>
</dbReference>
<sequence>MPLSTFLVEDNALIRHHLIAAMEDEADIRLIGTATTEAEAVAWLEENPAAWDLLVVDLFLQEGSGLGIVKRCGRCRPGQRVVVLTNYATGEIADWARELGADAVFDKAADLGEFFALCAGLDGEARSRGDEPLEQVAP</sequence>
<dbReference type="GO" id="GO:0000160">
    <property type="term" value="P:phosphorelay signal transduction system"/>
    <property type="evidence" value="ECO:0007669"/>
    <property type="project" value="InterPro"/>
</dbReference>
<dbReference type="Pfam" id="PF00072">
    <property type="entry name" value="Response_reg"/>
    <property type="match status" value="1"/>
</dbReference>
<proteinExistence type="predicted"/>
<name>A0A679J6G4_VARPD</name>
<feature type="domain" description="Response regulatory" evidence="2">
    <location>
        <begin position="4"/>
        <end position="122"/>
    </location>
</feature>
<dbReference type="Gene3D" id="3.40.50.2300">
    <property type="match status" value="1"/>
</dbReference>
<evidence type="ECO:0000313" key="3">
    <source>
        <dbReference type="EMBL" id="CAA2104091.1"/>
    </source>
</evidence>
<keyword evidence="1" id="KW-0597">Phosphoprotein</keyword>
<dbReference type="SUPFAM" id="SSF52172">
    <property type="entry name" value="CheY-like"/>
    <property type="match status" value="1"/>
</dbReference>
<dbReference type="PROSITE" id="PS50110">
    <property type="entry name" value="RESPONSE_REGULATORY"/>
    <property type="match status" value="1"/>
</dbReference>
<protein>
    <submittedName>
        <fullName evidence="3">Photosynthetic apparatus regulatory protein RegA</fullName>
    </submittedName>
</protein>
<accession>A0A679J6G4</accession>
<evidence type="ECO:0000259" key="2">
    <source>
        <dbReference type="PROSITE" id="PS50110"/>
    </source>
</evidence>
<dbReference type="SMART" id="SM00448">
    <property type="entry name" value="REC"/>
    <property type="match status" value="1"/>
</dbReference>
<dbReference type="InterPro" id="IPR011006">
    <property type="entry name" value="CheY-like_superfamily"/>
</dbReference>
<reference evidence="3" key="1">
    <citation type="submission" date="2019-12" db="EMBL/GenBank/DDBJ databases">
        <authorList>
            <person name="Cremers G."/>
        </authorList>
    </citation>
    <scope>NUCLEOTIDE SEQUENCE</scope>
    <source>
        <strain evidence="3">Vvax</strain>
    </source>
</reference>
<evidence type="ECO:0000256" key="1">
    <source>
        <dbReference type="PROSITE-ProRule" id="PRU00169"/>
    </source>
</evidence>
<gene>
    <name evidence="3" type="primary">regA_1</name>
    <name evidence="3" type="ORF">VVAX_02591</name>
</gene>